<evidence type="ECO:0000313" key="1">
    <source>
        <dbReference type="EMBL" id="CUO28080.1"/>
    </source>
</evidence>
<dbReference type="AlphaFoldDB" id="A0A174DW19"/>
<accession>A0A174DW19</accession>
<sequence>MNNIITKFFASLLAYRVANKKKRFSAIGHFSEGLAPARDKIQWGYIDKENQEILPFKYDIAESFYNNIARVGLYGKSMKINKQGSECL</sequence>
<reference evidence="1 2" key="1">
    <citation type="submission" date="2015-09" db="EMBL/GenBank/DDBJ databases">
        <authorList>
            <consortium name="Pathogen Informatics"/>
        </authorList>
    </citation>
    <scope>NUCLEOTIDE SEQUENCE [LARGE SCALE GENOMIC DNA]</scope>
    <source>
        <strain evidence="1 2">2789STDY5608840</strain>
    </source>
</reference>
<name>A0A174DW19_9BACE</name>
<dbReference type="Proteomes" id="UP000095517">
    <property type="component" value="Unassembled WGS sequence"/>
</dbReference>
<proteinExistence type="predicted"/>
<dbReference type="Pfam" id="PF14903">
    <property type="entry name" value="WG_beta_rep"/>
    <property type="match status" value="2"/>
</dbReference>
<dbReference type="RefSeq" id="WP_055278894.1">
    <property type="nucleotide sequence ID" value="NZ_CABIXA010000007.1"/>
</dbReference>
<evidence type="ECO:0000313" key="2">
    <source>
        <dbReference type="Proteomes" id="UP000095517"/>
    </source>
</evidence>
<protein>
    <recommendedName>
        <fullName evidence="3">WG repeat-containing protein</fullName>
    </recommendedName>
</protein>
<dbReference type="STRING" id="338188.ERS852397_01719"/>
<evidence type="ECO:0008006" key="3">
    <source>
        <dbReference type="Google" id="ProtNLM"/>
    </source>
</evidence>
<dbReference type="InterPro" id="IPR032774">
    <property type="entry name" value="WG_beta_rep"/>
</dbReference>
<gene>
    <name evidence="1" type="ORF">ERS852397_01719</name>
</gene>
<organism evidence="1 2">
    <name type="scientific">Bacteroides finegoldii</name>
    <dbReference type="NCBI Taxonomy" id="338188"/>
    <lineage>
        <taxon>Bacteria</taxon>
        <taxon>Pseudomonadati</taxon>
        <taxon>Bacteroidota</taxon>
        <taxon>Bacteroidia</taxon>
        <taxon>Bacteroidales</taxon>
        <taxon>Bacteroidaceae</taxon>
        <taxon>Bacteroides</taxon>
    </lineage>
</organism>
<dbReference type="EMBL" id="CYZH01000007">
    <property type="protein sequence ID" value="CUO28080.1"/>
    <property type="molecule type" value="Genomic_DNA"/>
</dbReference>